<dbReference type="EMBL" id="NBII01000011">
    <property type="protein sequence ID" value="PAV14772.1"/>
    <property type="molecule type" value="Genomic_DNA"/>
</dbReference>
<evidence type="ECO:0000256" key="2">
    <source>
        <dbReference type="ARBA" id="ARBA00022692"/>
    </source>
</evidence>
<accession>A0A286U5F7</accession>
<dbReference type="PROSITE" id="PS50005">
    <property type="entry name" value="TPR"/>
    <property type="match status" value="6"/>
</dbReference>
<feature type="repeat" description="TPR" evidence="10">
    <location>
        <begin position="348"/>
        <end position="381"/>
    </location>
</feature>
<evidence type="ECO:0000256" key="4">
    <source>
        <dbReference type="ARBA" id="ARBA00022787"/>
    </source>
</evidence>
<evidence type="ECO:0000256" key="6">
    <source>
        <dbReference type="ARBA" id="ARBA00022989"/>
    </source>
</evidence>
<dbReference type="Proteomes" id="UP000217199">
    <property type="component" value="Unassembled WGS sequence"/>
</dbReference>
<dbReference type="InterPro" id="IPR019734">
    <property type="entry name" value="TPR_rpt"/>
</dbReference>
<feature type="repeat" description="TPR" evidence="10">
    <location>
        <begin position="112"/>
        <end position="145"/>
    </location>
</feature>
<evidence type="ECO:0000313" key="13">
    <source>
        <dbReference type="Proteomes" id="UP000217199"/>
    </source>
</evidence>
<comment type="similarity">
    <text evidence="9">Belongs to the Tom70 family.</text>
</comment>
<feature type="region of interest" description="Disordered" evidence="11">
    <location>
        <begin position="57"/>
        <end position="82"/>
    </location>
</feature>
<dbReference type="GO" id="GO:0045039">
    <property type="term" value="P:protein insertion into mitochondrial inner membrane"/>
    <property type="evidence" value="ECO:0007669"/>
    <property type="project" value="TreeGrafter"/>
</dbReference>
<protein>
    <submittedName>
        <fullName evidence="12">ADP ATP carrier receptor</fullName>
    </submittedName>
</protein>
<name>A0A286U5F7_9AGAM</name>
<dbReference type="PANTHER" id="PTHR46208">
    <property type="entry name" value="MITOCHONDRIAL IMPORT RECEPTOR SUBUNIT TOM70"/>
    <property type="match status" value="1"/>
</dbReference>
<evidence type="ECO:0000256" key="11">
    <source>
        <dbReference type="SAM" id="MobiDB-lite"/>
    </source>
</evidence>
<dbReference type="InParanoid" id="A0A286U5F7"/>
<dbReference type="GO" id="GO:0030150">
    <property type="term" value="P:protein import into mitochondrial matrix"/>
    <property type="evidence" value="ECO:0007669"/>
    <property type="project" value="TreeGrafter"/>
</dbReference>
<keyword evidence="2" id="KW-0812">Transmembrane</keyword>
<dbReference type="PANTHER" id="PTHR46208:SF1">
    <property type="entry name" value="MITOCHONDRIAL IMPORT RECEPTOR SUBUNIT TOM70"/>
    <property type="match status" value="1"/>
</dbReference>
<feature type="repeat" description="TPR" evidence="10">
    <location>
        <begin position="416"/>
        <end position="449"/>
    </location>
</feature>
<keyword evidence="8" id="KW-0472">Membrane</keyword>
<feature type="compositionally biased region" description="Basic residues" evidence="11">
    <location>
        <begin position="62"/>
        <end position="73"/>
    </location>
</feature>
<feature type="repeat" description="TPR" evidence="10">
    <location>
        <begin position="524"/>
        <end position="557"/>
    </location>
</feature>
<dbReference type="GO" id="GO:0008320">
    <property type="term" value="F:protein transmembrane transporter activity"/>
    <property type="evidence" value="ECO:0007669"/>
    <property type="project" value="TreeGrafter"/>
</dbReference>
<keyword evidence="6" id="KW-1133">Transmembrane helix</keyword>
<evidence type="ECO:0000256" key="7">
    <source>
        <dbReference type="ARBA" id="ARBA00023128"/>
    </source>
</evidence>
<dbReference type="Pfam" id="PF13432">
    <property type="entry name" value="TPR_16"/>
    <property type="match status" value="2"/>
</dbReference>
<keyword evidence="4" id="KW-1000">Mitochondrion outer membrane</keyword>
<dbReference type="Pfam" id="PF14559">
    <property type="entry name" value="TPR_19"/>
    <property type="match status" value="1"/>
</dbReference>
<dbReference type="GO" id="GO:0005741">
    <property type="term" value="C:mitochondrial outer membrane"/>
    <property type="evidence" value="ECO:0007669"/>
    <property type="project" value="UniProtKB-SubCell"/>
</dbReference>
<keyword evidence="5 10" id="KW-0802">TPR repeat</keyword>
<evidence type="ECO:0000313" key="12">
    <source>
        <dbReference type="EMBL" id="PAV14772.1"/>
    </source>
</evidence>
<evidence type="ECO:0000256" key="10">
    <source>
        <dbReference type="PROSITE-ProRule" id="PRU00339"/>
    </source>
</evidence>
<evidence type="ECO:0000256" key="5">
    <source>
        <dbReference type="ARBA" id="ARBA00022803"/>
    </source>
</evidence>
<comment type="caution">
    <text evidence="12">The sequence shown here is derived from an EMBL/GenBank/DDBJ whole genome shotgun (WGS) entry which is preliminary data.</text>
</comment>
<sequence length="603" mass="67267">MSPASSSVADAASTSVLERAQSFFSEHKQAVLFGAAAVIAAGGVAFYTASSGGAYDDLESGRKKKKRTAKKKGGKESKDVPIIDDAPRTTEEVLAASTKADEMTLEERKSLASELKLKGNKAYTERKFEEAVMLYTRAIEVTPEPDPVFYSNRAASYMYYPVPEYEKAIADCTEALRINPKHERSIGRRATALEKLGRFEEALRDFTAATLLTKFGDQKMAEAVERVLRQVTDPKAREIFKTREPRLPPHTFVEAYFGAFRQHPDPELPENSEVQGDNTLKLALGALNARDYPHSLTLVNECIEQGLSTPLARAHALNLRGSFRFLMGDSQGASDDLQAAIEAAPQFTQSWVKIASVHMEQGKPAEAFQAFEEATKHNKDDADIYYHRGQVLFIMQQFKEAAENYEKSYELDPTFVFSHIQLAVAQYKSGDLQEAMGTFRKALKAFPQRSEPYNYYGELLLDQRRFEEAIEKFDRAIELERQKAPPMNVLAMVNKGLTLFQWRNDLVSAEAIIKEALEADPDCEAAVATLAQIALQRGDYERAVELFGKQVELARTEQDITNALQFMHAAKAQSDFSKDYPDIAASFREAQAMAAFGNPAAFM</sequence>
<dbReference type="OrthoDB" id="2942533at2759"/>
<dbReference type="FunCoup" id="A0A286U5F7">
    <property type="interactions" value="294"/>
</dbReference>
<dbReference type="AlphaFoldDB" id="A0A286U5F7"/>
<reference evidence="12 13" key="1">
    <citation type="journal article" date="2017" name="Mol. Ecol.">
        <title>Comparative and population genomic landscape of Phellinus noxius: A hypervariable fungus causing root rot in trees.</title>
        <authorList>
            <person name="Chung C.L."/>
            <person name="Lee T.J."/>
            <person name="Akiba M."/>
            <person name="Lee H.H."/>
            <person name="Kuo T.H."/>
            <person name="Liu D."/>
            <person name="Ke H.M."/>
            <person name="Yokoi T."/>
            <person name="Roa M.B."/>
            <person name="Lu M.J."/>
            <person name="Chang Y.Y."/>
            <person name="Ann P.J."/>
            <person name="Tsai J.N."/>
            <person name="Chen C.Y."/>
            <person name="Tzean S.S."/>
            <person name="Ota Y."/>
            <person name="Hattori T."/>
            <person name="Sahashi N."/>
            <person name="Liou R.F."/>
            <person name="Kikuchi T."/>
            <person name="Tsai I.J."/>
        </authorList>
    </citation>
    <scope>NUCLEOTIDE SEQUENCE [LARGE SCALE GENOMIC DNA]</scope>
    <source>
        <strain evidence="12 13">FFPRI411160</strain>
    </source>
</reference>
<comment type="subcellular location">
    <subcellularLocation>
        <location evidence="1">Mitochondrion outer membrane</location>
        <topology evidence="1">Single-pass membrane protein</topology>
    </subcellularLocation>
</comment>
<keyword evidence="7" id="KW-0496">Mitochondrion</keyword>
<evidence type="ECO:0000256" key="3">
    <source>
        <dbReference type="ARBA" id="ARBA00022737"/>
    </source>
</evidence>
<dbReference type="GO" id="GO:0030943">
    <property type="term" value="F:mitochondrion targeting sequence binding"/>
    <property type="evidence" value="ECO:0007669"/>
    <property type="project" value="TreeGrafter"/>
</dbReference>
<dbReference type="SMART" id="SM00028">
    <property type="entry name" value="TPR"/>
    <property type="match status" value="10"/>
</dbReference>
<keyword evidence="13" id="KW-1185">Reference proteome</keyword>
<evidence type="ECO:0000256" key="9">
    <source>
        <dbReference type="ARBA" id="ARBA00038030"/>
    </source>
</evidence>
<proteinExistence type="inferred from homology"/>
<keyword evidence="12" id="KW-0675">Receptor</keyword>
<evidence type="ECO:0000256" key="8">
    <source>
        <dbReference type="ARBA" id="ARBA00023136"/>
    </source>
</evidence>
<gene>
    <name evidence="12" type="ORF">PNOK_0932500</name>
</gene>
<organism evidence="12 13">
    <name type="scientific">Pyrrhoderma noxium</name>
    <dbReference type="NCBI Taxonomy" id="2282107"/>
    <lineage>
        <taxon>Eukaryota</taxon>
        <taxon>Fungi</taxon>
        <taxon>Dikarya</taxon>
        <taxon>Basidiomycota</taxon>
        <taxon>Agaricomycotina</taxon>
        <taxon>Agaricomycetes</taxon>
        <taxon>Hymenochaetales</taxon>
        <taxon>Hymenochaetaceae</taxon>
        <taxon>Pyrrhoderma</taxon>
    </lineage>
</organism>
<dbReference type="SUPFAM" id="SSF48452">
    <property type="entry name" value="TPR-like"/>
    <property type="match status" value="2"/>
</dbReference>
<dbReference type="PROSITE" id="PS50293">
    <property type="entry name" value="TPR_REGION"/>
    <property type="match status" value="1"/>
</dbReference>
<keyword evidence="3" id="KW-0677">Repeat</keyword>
<dbReference type="Gene3D" id="1.25.40.10">
    <property type="entry name" value="Tetratricopeptide repeat domain"/>
    <property type="match status" value="2"/>
</dbReference>
<dbReference type="STRING" id="2282107.A0A286U5F7"/>
<feature type="repeat" description="TPR" evidence="10">
    <location>
        <begin position="450"/>
        <end position="483"/>
    </location>
</feature>
<feature type="repeat" description="TPR" evidence="10">
    <location>
        <begin position="382"/>
        <end position="415"/>
    </location>
</feature>
<evidence type="ECO:0000256" key="1">
    <source>
        <dbReference type="ARBA" id="ARBA00004572"/>
    </source>
</evidence>
<dbReference type="InterPro" id="IPR011990">
    <property type="entry name" value="TPR-like_helical_dom_sf"/>
</dbReference>